<dbReference type="RefSeq" id="WP_078700588.1">
    <property type="nucleotide sequence ID" value="NZ_LT796768.1"/>
</dbReference>
<evidence type="ECO:0000313" key="1">
    <source>
        <dbReference type="EMBL" id="SKB09373.1"/>
    </source>
</evidence>
<name>A0A1T4Z666_9ACTN</name>
<gene>
    <name evidence="1" type="ORF">SAMN06295964_2645</name>
</gene>
<dbReference type="InterPro" id="IPR021412">
    <property type="entry name" value="DUF3052"/>
</dbReference>
<proteinExistence type="predicted"/>
<reference evidence="2" key="1">
    <citation type="submission" date="2017-02" db="EMBL/GenBank/DDBJ databases">
        <authorList>
            <person name="Varghese N."/>
            <person name="Submissions S."/>
        </authorList>
    </citation>
    <scope>NUCLEOTIDE SEQUENCE [LARGE SCALE GENOMIC DNA]</scope>
    <source>
        <strain evidence="2">9H-4</strain>
    </source>
</reference>
<evidence type="ECO:0008006" key="3">
    <source>
        <dbReference type="Google" id="ProtNLM"/>
    </source>
</evidence>
<accession>A0A1T4Z666</accession>
<dbReference type="STRING" id="1736691.SAMN06295964_2645"/>
<sequence>MDAGKLGFEPDSVIQELGWDEDTDEELRSAIESHTGSELVDGDVGEVVDGVILWWREDDGDLTDALVDATQDVAEGGSVWLLTPKVGRDGHVSGADIGEAAPIAGLSITTTSAVGPNWVATKLSTHKR</sequence>
<dbReference type="Pfam" id="PF11253">
    <property type="entry name" value="DUF3052"/>
    <property type="match status" value="1"/>
</dbReference>
<dbReference type="Proteomes" id="UP000191040">
    <property type="component" value="Chromosome I"/>
</dbReference>
<organism evidence="1 2">
    <name type="scientific">Aeromicrobium choanae</name>
    <dbReference type="NCBI Taxonomy" id="1736691"/>
    <lineage>
        <taxon>Bacteria</taxon>
        <taxon>Bacillati</taxon>
        <taxon>Actinomycetota</taxon>
        <taxon>Actinomycetes</taxon>
        <taxon>Propionibacteriales</taxon>
        <taxon>Nocardioidaceae</taxon>
        <taxon>Aeromicrobium</taxon>
    </lineage>
</organism>
<protein>
    <recommendedName>
        <fullName evidence="3">DUF3052 domain-containing protein</fullName>
    </recommendedName>
</protein>
<dbReference type="EMBL" id="LT796768">
    <property type="protein sequence ID" value="SKB09373.1"/>
    <property type="molecule type" value="Genomic_DNA"/>
</dbReference>
<dbReference type="OrthoDB" id="5185945at2"/>
<evidence type="ECO:0000313" key="2">
    <source>
        <dbReference type="Proteomes" id="UP000191040"/>
    </source>
</evidence>
<keyword evidence="2" id="KW-1185">Reference proteome</keyword>
<dbReference type="AlphaFoldDB" id="A0A1T4Z666"/>